<sequence length="523" mass="58348">MDAVAMDVLERNLIVLVLSADTFLERVSNEPDFVGNIKNVTVPAGREAILSCSVSNLGKFKWIQEMLSGKKNGCICYTFVKEHLESRENGWHMENERKREVVEHRGKIIHTWNCSKRVGFLRAEDQTILTLDTKVVTHSGRVTVTHDGVQWNLHIRPVKPQDEGCYMCQLNTAVMKKQVGCLSVNVSPTIIDEETSTDLTVREGENVTLVCKATGRPPPKVTWRREDGESIMVRRGLRDVYKVGIDNLWDFVALVAAVLPFLHSFIILRMDLGLGWCGGGYDKIVGTELQFVRVDRRQMGTFLCIASNEVSPVAPLVKVQNQLLGAPYGSNLTLVCEIQAMPKPFVYWKIVNRGPMLLADLGLKNSSKYTIEEKRLSYKVSTSLTIRNFGSKDVGIYQCISTNSIGKSEGNIRLHEIKLNRGTSAATEHHPVTLPGYATPPISTEGRIHHTNNRDLWTSYDVAPNPVMTPHDTKSEVNRNDISAISSSVATTTSWRTHLPPSSHTIIPLFLVLAAALPNLVQR</sequence>
<dbReference type="InterPro" id="IPR051170">
    <property type="entry name" value="Neural/epithelial_adhesion"/>
</dbReference>
<keyword evidence="4" id="KW-0393">Immunoglobulin domain</keyword>
<dbReference type="InterPro" id="IPR013151">
    <property type="entry name" value="Immunoglobulin_dom"/>
</dbReference>
<dbReference type="GO" id="GO:0043005">
    <property type="term" value="C:neuron projection"/>
    <property type="evidence" value="ECO:0007669"/>
    <property type="project" value="TreeGrafter"/>
</dbReference>
<dbReference type="InterPro" id="IPR007110">
    <property type="entry name" value="Ig-like_dom"/>
</dbReference>
<keyword evidence="2" id="KW-0677">Repeat</keyword>
<evidence type="ECO:0000256" key="3">
    <source>
        <dbReference type="ARBA" id="ARBA00023157"/>
    </source>
</evidence>
<keyword evidence="3" id="KW-1015">Disulfide bond</keyword>
<dbReference type="Pfam" id="PF07679">
    <property type="entry name" value="I-set"/>
    <property type="match status" value="1"/>
</dbReference>
<dbReference type="AlphaFoldDB" id="A0A226F5C3"/>
<reference evidence="6 7" key="1">
    <citation type="submission" date="2015-12" db="EMBL/GenBank/DDBJ databases">
        <title>The genome of Folsomia candida.</title>
        <authorList>
            <person name="Faddeeva A."/>
            <person name="Derks M.F."/>
            <person name="Anvar Y."/>
            <person name="Smit S."/>
            <person name="Van Straalen N."/>
            <person name="Roelofs D."/>
        </authorList>
    </citation>
    <scope>NUCLEOTIDE SEQUENCE [LARGE SCALE GENOMIC DNA]</scope>
    <source>
        <strain evidence="6 7">VU population</strain>
        <tissue evidence="6">Whole body</tissue>
    </source>
</reference>
<dbReference type="SMART" id="SM00408">
    <property type="entry name" value="IGc2"/>
    <property type="match status" value="2"/>
</dbReference>
<keyword evidence="7" id="KW-1185">Reference proteome</keyword>
<evidence type="ECO:0000313" key="7">
    <source>
        <dbReference type="Proteomes" id="UP000198287"/>
    </source>
</evidence>
<dbReference type="PANTHER" id="PTHR12231:SF271">
    <property type="entry name" value="DPR-INTERACTING PROTEIN GAMMA"/>
    <property type="match status" value="1"/>
</dbReference>
<evidence type="ECO:0000259" key="5">
    <source>
        <dbReference type="PROSITE" id="PS50835"/>
    </source>
</evidence>
<comment type="caution">
    <text evidence="6">The sequence shown here is derived from an EMBL/GenBank/DDBJ whole genome shotgun (WGS) entry which is preliminary data.</text>
</comment>
<dbReference type="InterPro" id="IPR036179">
    <property type="entry name" value="Ig-like_dom_sf"/>
</dbReference>
<accession>A0A226F5C3</accession>
<evidence type="ECO:0000256" key="4">
    <source>
        <dbReference type="ARBA" id="ARBA00023319"/>
    </source>
</evidence>
<evidence type="ECO:0000256" key="1">
    <source>
        <dbReference type="ARBA" id="ARBA00022729"/>
    </source>
</evidence>
<evidence type="ECO:0000313" key="6">
    <source>
        <dbReference type="EMBL" id="OXA64657.1"/>
    </source>
</evidence>
<dbReference type="InterPro" id="IPR013098">
    <property type="entry name" value="Ig_I-set"/>
</dbReference>
<feature type="domain" description="Ig-like" evidence="5">
    <location>
        <begin position="329"/>
        <end position="413"/>
    </location>
</feature>
<dbReference type="PROSITE" id="PS50835">
    <property type="entry name" value="IG_LIKE"/>
    <property type="match status" value="3"/>
</dbReference>
<dbReference type="SUPFAM" id="SSF48726">
    <property type="entry name" value="Immunoglobulin"/>
    <property type="match status" value="3"/>
</dbReference>
<dbReference type="SMART" id="SM00409">
    <property type="entry name" value="IG"/>
    <property type="match status" value="3"/>
</dbReference>
<dbReference type="InterPro" id="IPR003599">
    <property type="entry name" value="Ig_sub"/>
</dbReference>
<keyword evidence="1" id="KW-0732">Signal</keyword>
<evidence type="ECO:0000256" key="2">
    <source>
        <dbReference type="ARBA" id="ARBA00022737"/>
    </source>
</evidence>
<dbReference type="Gene3D" id="2.60.40.10">
    <property type="entry name" value="Immunoglobulins"/>
    <property type="match status" value="3"/>
</dbReference>
<gene>
    <name evidence="6" type="ORF">Fcan01_02327</name>
</gene>
<feature type="domain" description="Ig-like" evidence="5">
    <location>
        <begin position="31"/>
        <end position="187"/>
    </location>
</feature>
<name>A0A226F5C3_FOLCA</name>
<protein>
    <submittedName>
        <fullName evidence="6">Lachesin</fullName>
    </submittedName>
</protein>
<organism evidence="6 7">
    <name type="scientific">Folsomia candida</name>
    <name type="common">Springtail</name>
    <dbReference type="NCBI Taxonomy" id="158441"/>
    <lineage>
        <taxon>Eukaryota</taxon>
        <taxon>Metazoa</taxon>
        <taxon>Ecdysozoa</taxon>
        <taxon>Arthropoda</taxon>
        <taxon>Hexapoda</taxon>
        <taxon>Collembola</taxon>
        <taxon>Entomobryomorpha</taxon>
        <taxon>Isotomoidea</taxon>
        <taxon>Isotomidae</taxon>
        <taxon>Proisotominae</taxon>
        <taxon>Folsomia</taxon>
    </lineage>
</organism>
<dbReference type="InterPro" id="IPR003598">
    <property type="entry name" value="Ig_sub2"/>
</dbReference>
<feature type="domain" description="Ig-like" evidence="5">
    <location>
        <begin position="188"/>
        <end position="320"/>
    </location>
</feature>
<proteinExistence type="predicted"/>
<dbReference type="STRING" id="158441.A0A226F5C3"/>
<dbReference type="InterPro" id="IPR013783">
    <property type="entry name" value="Ig-like_fold"/>
</dbReference>
<dbReference type="Pfam" id="PF00047">
    <property type="entry name" value="ig"/>
    <property type="match status" value="2"/>
</dbReference>
<dbReference type="EMBL" id="LNIX01000001">
    <property type="protein sequence ID" value="OXA64657.1"/>
    <property type="molecule type" value="Genomic_DNA"/>
</dbReference>
<dbReference type="Proteomes" id="UP000198287">
    <property type="component" value="Unassembled WGS sequence"/>
</dbReference>
<dbReference type="OrthoDB" id="10012075at2759"/>
<dbReference type="PANTHER" id="PTHR12231">
    <property type="entry name" value="CTX-RELATED TYPE I TRANSMEMBRANE PROTEIN"/>
    <property type="match status" value="1"/>
</dbReference>